<gene>
    <name evidence="1" type="ORF">DF3PB_4170002</name>
</gene>
<sequence length="194" mass="21783">MRRFARTLPAMVCVLFLAACAAYQTTPRPEITYAHKSPISLNVRSLVVQSSYQAPGQPPNVEHRFAIPPATIVERWAHERLRTIGTSGTALFTVLSAPVTAQPMPVTKGFVGAFRIESEEKLTITLEAQLEILDESGKRVRLASTRVTKSREMEEGLTADEKQLFWAELTKLAMDSFDTEMERAIQQYLSEWVL</sequence>
<keyword evidence="1" id="KW-0436">Ligase</keyword>
<organism evidence="1">
    <name type="scientific">metagenome</name>
    <dbReference type="NCBI Taxonomy" id="256318"/>
    <lineage>
        <taxon>unclassified sequences</taxon>
        <taxon>metagenomes</taxon>
    </lineage>
</organism>
<dbReference type="AlphaFoldDB" id="A0A380TFU6"/>
<name>A0A380TFU6_9ZZZZ</name>
<evidence type="ECO:0000313" key="1">
    <source>
        <dbReference type="EMBL" id="SUS07342.1"/>
    </source>
</evidence>
<dbReference type="PROSITE" id="PS51257">
    <property type="entry name" value="PROKAR_LIPOPROTEIN"/>
    <property type="match status" value="1"/>
</dbReference>
<reference evidence="1" key="1">
    <citation type="submission" date="2018-07" db="EMBL/GenBank/DDBJ databases">
        <authorList>
            <person name="Quirk P.G."/>
            <person name="Krulwich T.A."/>
        </authorList>
    </citation>
    <scope>NUCLEOTIDE SEQUENCE</scope>
</reference>
<accession>A0A380TFU6</accession>
<proteinExistence type="predicted"/>
<protein>
    <submittedName>
        <fullName evidence="1">Putative Acyl-CoA synthetases (AMP-forming)/AMP-acid ligases II</fullName>
    </submittedName>
</protein>
<dbReference type="EMBL" id="UIDG01000354">
    <property type="protein sequence ID" value="SUS07342.1"/>
    <property type="molecule type" value="Genomic_DNA"/>
</dbReference>
<dbReference type="GO" id="GO:0016874">
    <property type="term" value="F:ligase activity"/>
    <property type="evidence" value="ECO:0007669"/>
    <property type="project" value="UniProtKB-KW"/>
</dbReference>